<dbReference type="InterPro" id="IPR029063">
    <property type="entry name" value="SAM-dependent_MTases_sf"/>
</dbReference>
<dbReference type="CDD" id="cd02440">
    <property type="entry name" value="AdoMet_MTases"/>
    <property type="match status" value="1"/>
</dbReference>
<protein>
    <recommendedName>
        <fullName evidence="1">Methyltransferase type 11 domain-containing protein</fullName>
    </recommendedName>
</protein>
<feature type="domain" description="Methyltransferase type 11" evidence="1">
    <location>
        <begin position="38"/>
        <end position="137"/>
    </location>
</feature>
<organism evidence="2 3">
    <name type="scientific">Henosepilachna vigintioctopunctata</name>
    <dbReference type="NCBI Taxonomy" id="420089"/>
    <lineage>
        <taxon>Eukaryota</taxon>
        <taxon>Metazoa</taxon>
        <taxon>Ecdysozoa</taxon>
        <taxon>Arthropoda</taxon>
        <taxon>Hexapoda</taxon>
        <taxon>Insecta</taxon>
        <taxon>Pterygota</taxon>
        <taxon>Neoptera</taxon>
        <taxon>Endopterygota</taxon>
        <taxon>Coleoptera</taxon>
        <taxon>Polyphaga</taxon>
        <taxon>Cucujiformia</taxon>
        <taxon>Coccinelloidea</taxon>
        <taxon>Coccinellidae</taxon>
        <taxon>Epilachninae</taxon>
        <taxon>Epilachnini</taxon>
        <taxon>Henosepilachna</taxon>
    </lineage>
</organism>
<dbReference type="Gene3D" id="3.40.50.150">
    <property type="entry name" value="Vaccinia Virus protein VP39"/>
    <property type="match status" value="1"/>
</dbReference>
<dbReference type="Pfam" id="PF08241">
    <property type="entry name" value="Methyltransf_11"/>
    <property type="match status" value="1"/>
</dbReference>
<dbReference type="GO" id="GO:0008757">
    <property type="term" value="F:S-adenosylmethionine-dependent methyltransferase activity"/>
    <property type="evidence" value="ECO:0007669"/>
    <property type="project" value="InterPro"/>
</dbReference>
<dbReference type="AlphaFoldDB" id="A0AAW1V3Y4"/>
<evidence type="ECO:0000259" key="1">
    <source>
        <dbReference type="Pfam" id="PF08241"/>
    </source>
</evidence>
<accession>A0AAW1V3Y4</accession>
<dbReference type="PANTHER" id="PTHR43861:SF1">
    <property type="entry name" value="TRANS-ACONITATE 2-METHYLTRANSFERASE"/>
    <property type="match status" value="1"/>
</dbReference>
<dbReference type="SUPFAM" id="SSF53335">
    <property type="entry name" value="S-adenosyl-L-methionine-dependent methyltransferases"/>
    <property type="match status" value="1"/>
</dbReference>
<reference evidence="2 3" key="1">
    <citation type="submission" date="2023-03" db="EMBL/GenBank/DDBJ databases">
        <title>Genome insight into feeding habits of ladybird beetles.</title>
        <authorList>
            <person name="Li H.-S."/>
            <person name="Huang Y.-H."/>
            <person name="Pang H."/>
        </authorList>
    </citation>
    <scope>NUCLEOTIDE SEQUENCE [LARGE SCALE GENOMIC DNA]</scope>
    <source>
        <strain evidence="2">SYSU_2023b</strain>
        <tissue evidence="2">Whole body</tissue>
    </source>
</reference>
<dbReference type="EMBL" id="JARQZJ010000112">
    <property type="protein sequence ID" value="KAK9887508.1"/>
    <property type="molecule type" value="Genomic_DNA"/>
</dbReference>
<evidence type="ECO:0000313" key="2">
    <source>
        <dbReference type="EMBL" id="KAK9887508.1"/>
    </source>
</evidence>
<dbReference type="Proteomes" id="UP001431783">
    <property type="component" value="Unassembled WGS sequence"/>
</dbReference>
<sequence>MSSVPCRFNKMNYHLKYVSEFARQYFKFFNWKTNARILNIGMGSGHLSEIEPLFPKYYKEILCVDKFEKMVNYLNANEKDSRIRALQMDIQTTELPVALKGRFDFVCSSNSLMYLSDIRQAFSNVTQLLNKNGELFFIWPKRGDVHDLYKAMSRIERWEPYTSDFRNWENYFDNENPTETLNRELKLVGIEILKSELINLSFEEQDKMKFFDLFNCLDYIAEQIPTNDLPQYKEDYHKLVQARLINEMKSDGRITWRLPVDSLVVAARKI</sequence>
<evidence type="ECO:0000313" key="3">
    <source>
        <dbReference type="Proteomes" id="UP001431783"/>
    </source>
</evidence>
<comment type="caution">
    <text evidence="2">The sequence shown here is derived from an EMBL/GenBank/DDBJ whole genome shotgun (WGS) entry which is preliminary data.</text>
</comment>
<keyword evidence="3" id="KW-1185">Reference proteome</keyword>
<name>A0AAW1V3Y4_9CUCU</name>
<proteinExistence type="predicted"/>
<dbReference type="PANTHER" id="PTHR43861">
    <property type="entry name" value="TRANS-ACONITATE 2-METHYLTRANSFERASE-RELATED"/>
    <property type="match status" value="1"/>
</dbReference>
<dbReference type="InterPro" id="IPR013216">
    <property type="entry name" value="Methyltransf_11"/>
</dbReference>
<gene>
    <name evidence="2" type="ORF">WA026_023058</name>
</gene>